<reference evidence="1" key="1">
    <citation type="journal article" date="2023" name="ISME J.">
        <title>Emergence of putative energy parasites within Clostridia revealed by genome analysis of a novel endosymbiotic clade.</title>
        <authorList>
            <person name="Takahashi K."/>
            <person name="Kuwahara H."/>
            <person name="Horikawa Y."/>
            <person name="Izawa K."/>
            <person name="Kato D."/>
            <person name="Inagaki T."/>
            <person name="Yuki M."/>
            <person name="Ohkuma M."/>
            <person name="Hongoh Y."/>
        </authorList>
    </citation>
    <scope>NUCLEOTIDE SEQUENCE</scope>
    <source>
        <strain evidence="1">CfP3-15</strain>
    </source>
</reference>
<sequence>MEYKYATNFGCISDVISGTAESLELPGEGHCSINAYGGLYNTARIEINLPSEEDAQTVIQTLGYLPNLNTTYVGSGIKLDIEGDYQIDLTVMMTYDFEETTIFAFARQNGVQIPTVSITRETVNDTRGMSSISSIVHLNCGDVIDIGIRSRHGGLLLIPQNNASLVIKKLDTQICCDCIRKIKGECGHCNHCPRSSNEIKLYKGNC</sequence>
<dbReference type="KEGG" id="ips:CfP315_0828"/>
<organism evidence="1">
    <name type="scientific">Candidatus Improbicoccus pseudotrichonymphae</name>
    <dbReference type="NCBI Taxonomy" id="3033792"/>
    <lineage>
        <taxon>Bacteria</taxon>
        <taxon>Bacillati</taxon>
        <taxon>Bacillota</taxon>
        <taxon>Clostridia</taxon>
        <taxon>Candidatus Improbicoccus</taxon>
    </lineage>
</organism>
<dbReference type="Proteomes" id="UP001337580">
    <property type="component" value="Chromosome"/>
</dbReference>
<dbReference type="AlphaFoldDB" id="A0AA48IB34"/>
<name>A0AA48IB34_9FIRM</name>
<evidence type="ECO:0000313" key="1">
    <source>
        <dbReference type="EMBL" id="BED92225.1"/>
    </source>
</evidence>
<gene>
    <name evidence="1" type="ORF">CfP315_0828</name>
</gene>
<accession>A0AA48IB34</accession>
<dbReference type="EMBL" id="AP027924">
    <property type="protein sequence ID" value="BED92225.1"/>
    <property type="molecule type" value="Genomic_DNA"/>
</dbReference>
<proteinExistence type="predicted"/>
<protein>
    <submittedName>
        <fullName evidence="1">Uncharacterized protein</fullName>
    </submittedName>
</protein>